<proteinExistence type="predicted"/>
<evidence type="ECO:0000256" key="1">
    <source>
        <dbReference type="SAM" id="Phobius"/>
    </source>
</evidence>
<organism evidence="2 3">
    <name type="scientific">Lentithecium fluviatile CBS 122367</name>
    <dbReference type="NCBI Taxonomy" id="1168545"/>
    <lineage>
        <taxon>Eukaryota</taxon>
        <taxon>Fungi</taxon>
        <taxon>Dikarya</taxon>
        <taxon>Ascomycota</taxon>
        <taxon>Pezizomycotina</taxon>
        <taxon>Dothideomycetes</taxon>
        <taxon>Pleosporomycetidae</taxon>
        <taxon>Pleosporales</taxon>
        <taxon>Massarineae</taxon>
        <taxon>Lentitheciaceae</taxon>
        <taxon>Lentithecium</taxon>
    </lineage>
</organism>
<feature type="transmembrane region" description="Helical" evidence="1">
    <location>
        <begin position="273"/>
        <end position="294"/>
    </location>
</feature>
<feature type="non-terminal residue" evidence="2">
    <location>
        <position position="1"/>
    </location>
</feature>
<keyword evidence="1" id="KW-0812">Transmembrane</keyword>
<keyword evidence="1" id="KW-0472">Membrane</keyword>
<reference evidence="2" key="1">
    <citation type="journal article" date="2020" name="Stud. Mycol.">
        <title>101 Dothideomycetes genomes: a test case for predicting lifestyles and emergence of pathogens.</title>
        <authorList>
            <person name="Haridas S."/>
            <person name="Albert R."/>
            <person name="Binder M."/>
            <person name="Bloem J."/>
            <person name="Labutti K."/>
            <person name="Salamov A."/>
            <person name="Andreopoulos B."/>
            <person name="Baker S."/>
            <person name="Barry K."/>
            <person name="Bills G."/>
            <person name="Bluhm B."/>
            <person name="Cannon C."/>
            <person name="Castanera R."/>
            <person name="Culley D."/>
            <person name="Daum C."/>
            <person name="Ezra D."/>
            <person name="Gonzalez J."/>
            <person name="Henrissat B."/>
            <person name="Kuo A."/>
            <person name="Liang C."/>
            <person name="Lipzen A."/>
            <person name="Lutzoni F."/>
            <person name="Magnuson J."/>
            <person name="Mondo S."/>
            <person name="Nolan M."/>
            <person name="Ohm R."/>
            <person name="Pangilinan J."/>
            <person name="Park H.-J."/>
            <person name="Ramirez L."/>
            <person name="Alfaro M."/>
            <person name="Sun H."/>
            <person name="Tritt A."/>
            <person name="Yoshinaga Y."/>
            <person name="Zwiers L.-H."/>
            <person name="Turgeon B."/>
            <person name="Goodwin S."/>
            <person name="Spatafora J."/>
            <person name="Crous P."/>
            <person name="Grigoriev I."/>
        </authorList>
    </citation>
    <scope>NUCLEOTIDE SEQUENCE</scope>
    <source>
        <strain evidence="2">CBS 122367</strain>
    </source>
</reference>
<accession>A0A6G1ILG8</accession>
<dbReference type="EMBL" id="MU005609">
    <property type="protein sequence ID" value="KAF2678729.1"/>
    <property type="molecule type" value="Genomic_DNA"/>
</dbReference>
<evidence type="ECO:0000313" key="3">
    <source>
        <dbReference type="Proteomes" id="UP000799291"/>
    </source>
</evidence>
<keyword evidence="1" id="KW-1133">Transmembrane helix</keyword>
<feature type="transmembrane region" description="Helical" evidence="1">
    <location>
        <begin position="198"/>
        <end position="220"/>
    </location>
</feature>
<sequence>IGRGLCTAPKALGKATWTVLTKFTKSTIVQSLSVATIFASVTWLELTVQAWTREKDYLDYCQRTISGLISMQFQNCRRAMDGGLSKPWLVVPAFLESSTAATELTGRNQLAVIREEFLQDMQEEGGIVAPGMLQPLNMNVILAHTAVIWLLCFALAFVTMSFGKLAARRLIGSRTSKLELPAFDDRSIMSRDHVAVQLHWRTIMVLATCLATALAGAVHLKFRMQRVRNLQKLVEADFVQFCAAQNDDALSPDCSAALALEQNISDRWTPVDAIALAVVMYALVVVTVAVHELLSAWSRRQLLPFSHGHRTRFPGGHEQWNVPRPEIVSPCCDWTMYKRPVE</sequence>
<gene>
    <name evidence="2" type="ORF">K458DRAFT_463158</name>
</gene>
<feature type="transmembrane region" description="Helical" evidence="1">
    <location>
        <begin position="146"/>
        <end position="167"/>
    </location>
</feature>
<keyword evidence="3" id="KW-1185">Reference proteome</keyword>
<protein>
    <submittedName>
        <fullName evidence="2">Uncharacterized protein</fullName>
    </submittedName>
</protein>
<evidence type="ECO:0000313" key="2">
    <source>
        <dbReference type="EMBL" id="KAF2678729.1"/>
    </source>
</evidence>
<dbReference type="Proteomes" id="UP000799291">
    <property type="component" value="Unassembled WGS sequence"/>
</dbReference>
<dbReference type="AlphaFoldDB" id="A0A6G1ILG8"/>
<name>A0A6G1ILG8_9PLEO</name>